<evidence type="ECO:0000313" key="2">
    <source>
        <dbReference type="WBParaSite" id="JU765_v2.g20035.t1"/>
    </source>
</evidence>
<accession>A0AC34QW44</accession>
<dbReference type="WBParaSite" id="JU765_v2.g20035.t1">
    <property type="protein sequence ID" value="JU765_v2.g20035.t1"/>
    <property type="gene ID" value="JU765_v2.g20035"/>
</dbReference>
<protein>
    <submittedName>
        <fullName evidence="2">Uncharacterized protein</fullName>
    </submittedName>
</protein>
<name>A0AC34QW44_9BILA</name>
<organism evidence="1 2">
    <name type="scientific">Panagrolaimus sp. JU765</name>
    <dbReference type="NCBI Taxonomy" id="591449"/>
    <lineage>
        <taxon>Eukaryota</taxon>
        <taxon>Metazoa</taxon>
        <taxon>Ecdysozoa</taxon>
        <taxon>Nematoda</taxon>
        <taxon>Chromadorea</taxon>
        <taxon>Rhabditida</taxon>
        <taxon>Tylenchina</taxon>
        <taxon>Panagrolaimomorpha</taxon>
        <taxon>Panagrolaimoidea</taxon>
        <taxon>Panagrolaimidae</taxon>
        <taxon>Panagrolaimus</taxon>
    </lineage>
</organism>
<sequence length="132" mass="15125">MVGRSCRTIRMTLDTAFLYFFIEVLLVQKEVFAADGIVLPLVYFTCLTSHLVAFYFCLPVFKIEGPVVVNHFLALLSIINLTAMLLFGSKTTLLFVFFLILENILCRCGLSMIYGTFEGYFLEILQKKKTKR</sequence>
<reference evidence="2" key="1">
    <citation type="submission" date="2022-11" db="UniProtKB">
        <authorList>
            <consortium name="WormBaseParasite"/>
        </authorList>
    </citation>
    <scope>IDENTIFICATION</scope>
</reference>
<evidence type="ECO:0000313" key="1">
    <source>
        <dbReference type="Proteomes" id="UP000887576"/>
    </source>
</evidence>
<dbReference type="Proteomes" id="UP000887576">
    <property type="component" value="Unplaced"/>
</dbReference>
<proteinExistence type="predicted"/>